<feature type="compositionally biased region" description="Low complexity" evidence="1">
    <location>
        <begin position="279"/>
        <end position="294"/>
    </location>
</feature>
<evidence type="ECO:0000313" key="4">
    <source>
        <dbReference type="Proteomes" id="UP000788993"/>
    </source>
</evidence>
<reference evidence="3" key="2">
    <citation type="submission" date="2021-01" db="EMBL/GenBank/DDBJ databases">
        <authorList>
            <person name="Schikora-Tamarit M.A."/>
        </authorList>
    </citation>
    <scope>NUCLEOTIDE SEQUENCE</scope>
    <source>
        <strain evidence="3">NCAIM Y.01608</strain>
    </source>
</reference>
<feature type="compositionally biased region" description="Polar residues" evidence="1">
    <location>
        <begin position="253"/>
        <end position="278"/>
    </location>
</feature>
<dbReference type="EMBL" id="JAEUBD010000095">
    <property type="protein sequence ID" value="KAH3677935.1"/>
    <property type="molecule type" value="Genomic_DNA"/>
</dbReference>
<proteinExistence type="predicted"/>
<dbReference type="AlphaFoldDB" id="A0A9P8PUM2"/>
<sequence>MMEKTRLRISFMLIFWLGRFGLNGFSSEISILGFFLSSGSSLFFLLFLVLLDVDDEADDGGVVFCGWLRLLCCVMSSSCELSSLTFLRDRVSRDADSFEEDRFTSSGCTPLSLADSSSTRLSICSYSASLELSVPRARLRFSPSSSLLSRSRLISGLDAVSAADAGGEPDPDPALAAASAASWACWRRRWRFISWYGLYLLLRNPYLSVNRSWCCGWHCSHQYFSGAVSSSVMPTQNPCCHTEHDSHWMKKPVSTSSNSGPASAGMTSSSLPQMQRVTSSSDSSSYERFSSESP</sequence>
<feature type="transmembrane region" description="Helical" evidence="2">
    <location>
        <begin position="7"/>
        <end position="25"/>
    </location>
</feature>
<dbReference type="Proteomes" id="UP000788993">
    <property type="component" value="Unassembled WGS sequence"/>
</dbReference>
<protein>
    <submittedName>
        <fullName evidence="3">Uncharacterized protein</fullName>
    </submittedName>
</protein>
<gene>
    <name evidence="3" type="ORF">OGATHE_000590</name>
</gene>
<accession>A0A9P8PUM2</accession>
<evidence type="ECO:0000256" key="1">
    <source>
        <dbReference type="SAM" id="MobiDB-lite"/>
    </source>
</evidence>
<organism evidence="3 4">
    <name type="scientific">Ogataea polymorpha</name>
    <dbReference type="NCBI Taxonomy" id="460523"/>
    <lineage>
        <taxon>Eukaryota</taxon>
        <taxon>Fungi</taxon>
        <taxon>Dikarya</taxon>
        <taxon>Ascomycota</taxon>
        <taxon>Saccharomycotina</taxon>
        <taxon>Pichiomycetes</taxon>
        <taxon>Pichiales</taxon>
        <taxon>Pichiaceae</taxon>
        <taxon>Ogataea</taxon>
    </lineage>
</organism>
<evidence type="ECO:0000256" key="2">
    <source>
        <dbReference type="SAM" id="Phobius"/>
    </source>
</evidence>
<comment type="caution">
    <text evidence="3">The sequence shown here is derived from an EMBL/GenBank/DDBJ whole genome shotgun (WGS) entry which is preliminary data.</text>
</comment>
<name>A0A9P8PUM2_9ASCO</name>
<keyword evidence="2" id="KW-1133">Transmembrane helix</keyword>
<reference evidence="3" key="1">
    <citation type="journal article" date="2021" name="Open Biol.">
        <title>Shared evolutionary footprints suggest mitochondrial oxidative damage underlies multiple complex I losses in fungi.</title>
        <authorList>
            <person name="Schikora-Tamarit M.A."/>
            <person name="Marcet-Houben M."/>
            <person name="Nosek J."/>
            <person name="Gabaldon T."/>
        </authorList>
    </citation>
    <scope>NUCLEOTIDE SEQUENCE</scope>
    <source>
        <strain evidence="3">NCAIM Y.01608</strain>
    </source>
</reference>
<keyword evidence="4" id="KW-1185">Reference proteome</keyword>
<evidence type="ECO:0000313" key="3">
    <source>
        <dbReference type="EMBL" id="KAH3677935.1"/>
    </source>
</evidence>
<feature type="region of interest" description="Disordered" evidence="1">
    <location>
        <begin position="249"/>
        <end position="294"/>
    </location>
</feature>
<keyword evidence="2" id="KW-0472">Membrane</keyword>
<keyword evidence="2" id="KW-0812">Transmembrane</keyword>